<name>A0A9K3K5Q8_9STRA</name>
<reference evidence="1" key="2">
    <citation type="submission" date="2021-04" db="EMBL/GenBank/DDBJ databases">
        <authorList>
            <person name="Podell S."/>
        </authorList>
    </citation>
    <scope>NUCLEOTIDE SEQUENCE</scope>
    <source>
        <strain evidence="1">Hildebrandi</strain>
    </source>
</reference>
<dbReference type="AlphaFoldDB" id="A0A9K3K5Q8"/>
<dbReference type="OrthoDB" id="46933at2759"/>
<evidence type="ECO:0000313" key="3">
    <source>
        <dbReference type="Proteomes" id="UP000693970"/>
    </source>
</evidence>
<comment type="caution">
    <text evidence="1">The sequence shown here is derived from an EMBL/GenBank/DDBJ whole genome shotgun (WGS) entry which is preliminary data.</text>
</comment>
<reference evidence="1" key="1">
    <citation type="journal article" date="2021" name="Sci. Rep.">
        <title>Diploid genomic architecture of Nitzschia inconspicua, an elite biomass production diatom.</title>
        <authorList>
            <person name="Oliver A."/>
            <person name="Podell S."/>
            <person name="Pinowska A."/>
            <person name="Traller J.C."/>
            <person name="Smith S.R."/>
            <person name="McClure R."/>
            <person name="Beliaev A."/>
            <person name="Bohutskyi P."/>
            <person name="Hill E.A."/>
            <person name="Rabines A."/>
            <person name="Zheng H."/>
            <person name="Allen L.Z."/>
            <person name="Kuo A."/>
            <person name="Grigoriev I.V."/>
            <person name="Allen A.E."/>
            <person name="Hazlebeck D."/>
            <person name="Allen E.E."/>
        </authorList>
    </citation>
    <scope>NUCLEOTIDE SEQUENCE</scope>
    <source>
        <strain evidence="1">Hildebrandi</strain>
    </source>
</reference>
<accession>A0A9K3K5Q8</accession>
<gene>
    <name evidence="2" type="ORF">IV203_008978</name>
    <name evidence="1" type="ORF">IV203_011244</name>
</gene>
<evidence type="ECO:0000313" key="1">
    <source>
        <dbReference type="EMBL" id="KAG7337712.1"/>
    </source>
</evidence>
<dbReference type="Proteomes" id="UP000693970">
    <property type="component" value="Unassembled WGS sequence"/>
</dbReference>
<keyword evidence="3" id="KW-1185">Reference proteome</keyword>
<proteinExistence type="predicted"/>
<sequence>MQTWKREETKKTSLCLRSKCDTPKTLTQQQDSRKLEAVRAFGPNPTEWNSLAQCRGDCDIDSHCRGRLICFQRGRFQPVHGCEGGRDDRTPSDYCIDPNDMTEPLTMNFLRVNPPRKNLPLQECEGDCDPDSE</sequence>
<evidence type="ECO:0000313" key="2">
    <source>
        <dbReference type="EMBL" id="KAG7352930.1"/>
    </source>
</evidence>
<organism evidence="1 3">
    <name type="scientific">Nitzschia inconspicua</name>
    <dbReference type="NCBI Taxonomy" id="303405"/>
    <lineage>
        <taxon>Eukaryota</taxon>
        <taxon>Sar</taxon>
        <taxon>Stramenopiles</taxon>
        <taxon>Ochrophyta</taxon>
        <taxon>Bacillariophyta</taxon>
        <taxon>Bacillariophyceae</taxon>
        <taxon>Bacillariophycidae</taxon>
        <taxon>Bacillariales</taxon>
        <taxon>Bacillariaceae</taxon>
        <taxon>Nitzschia</taxon>
    </lineage>
</organism>
<dbReference type="EMBL" id="JAGRRH010000017">
    <property type="protein sequence ID" value="KAG7352930.1"/>
    <property type="molecule type" value="Genomic_DNA"/>
</dbReference>
<protein>
    <submittedName>
        <fullName evidence="1">Uncharacterized protein</fullName>
    </submittedName>
</protein>
<dbReference type="EMBL" id="JAGRRH010000076">
    <property type="protein sequence ID" value="KAG7337712.1"/>
    <property type="molecule type" value="Genomic_DNA"/>
</dbReference>